<dbReference type="InterPro" id="IPR005824">
    <property type="entry name" value="KOW"/>
</dbReference>
<dbReference type="InterPro" id="IPR008991">
    <property type="entry name" value="Translation_prot_SH3-like_sf"/>
</dbReference>
<dbReference type="InterPro" id="IPR005825">
    <property type="entry name" value="Ribosomal_uL24_CS"/>
</dbReference>
<dbReference type="AlphaFoldDB" id="A0A1F5X058"/>
<comment type="caution">
    <text evidence="8">The sequence shown here is derived from an EMBL/GenBank/DDBJ whole genome shotgun (WGS) entry which is preliminary data.</text>
</comment>
<dbReference type="EMBL" id="MFID01000014">
    <property type="protein sequence ID" value="OGF81277.1"/>
    <property type="molecule type" value="Genomic_DNA"/>
</dbReference>
<dbReference type="InterPro" id="IPR003256">
    <property type="entry name" value="Ribosomal_uL24"/>
</dbReference>
<protein>
    <recommendedName>
        <fullName evidence="4 5">Large ribosomal subunit protein uL24</fullName>
    </recommendedName>
</protein>
<evidence type="ECO:0000256" key="2">
    <source>
        <dbReference type="ARBA" id="ARBA00022980"/>
    </source>
</evidence>
<evidence type="ECO:0000313" key="9">
    <source>
        <dbReference type="Proteomes" id="UP000178114"/>
    </source>
</evidence>
<comment type="subunit">
    <text evidence="5">Part of the 50S ribosomal subunit.</text>
</comment>
<keyword evidence="3 5" id="KW-0687">Ribonucleoprotein</keyword>
<dbReference type="CDD" id="cd06089">
    <property type="entry name" value="KOW_RPL26"/>
    <property type="match status" value="1"/>
</dbReference>
<dbReference type="NCBIfam" id="TIGR01079">
    <property type="entry name" value="rplX_bact"/>
    <property type="match status" value="1"/>
</dbReference>
<comment type="function">
    <text evidence="5">One of two assembly initiator proteins, it binds directly to the 5'-end of the 23S rRNA, where it nucleates assembly of the 50S subunit.</text>
</comment>
<keyword evidence="5" id="KW-0699">rRNA-binding</keyword>
<dbReference type="SUPFAM" id="SSF50104">
    <property type="entry name" value="Translation proteins SH3-like domain"/>
    <property type="match status" value="1"/>
</dbReference>
<dbReference type="SMART" id="SM00739">
    <property type="entry name" value="KOW"/>
    <property type="match status" value="1"/>
</dbReference>
<proteinExistence type="inferred from homology"/>
<evidence type="ECO:0000256" key="6">
    <source>
        <dbReference type="RuleBase" id="RU003477"/>
    </source>
</evidence>
<accession>A0A1F5X058</accession>
<keyword evidence="5" id="KW-0694">RNA-binding</keyword>
<evidence type="ECO:0000256" key="3">
    <source>
        <dbReference type="ARBA" id="ARBA00023274"/>
    </source>
</evidence>
<feature type="domain" description="KOW" evidence="7">
    <location>
        <begin position="4"/>
        <end position="31"/>
    </location>
</feature>
<comment type="function">
    <text evidence="5">One of the proteins that surrounds the polypeptide exit tunnel on the outside of the subunit.</text>
</comment>
<keyword evidence="2 5" id="KW-0689">Ribosomal protein</keyword>
<reference evidence="8 9" key="1">
    <citation type="journal article" date="2016" name="Nat. Commun.">
        <title>Thousands of microbial genomes shed light on interconnected biogeochemical processes in an aquifer system.</title>
        <authorList>
            <person name="Anantharaman K."/>
            <person name="Brown C.T."/>
            <person name="Hug L.A."/>
            <person name="Sharon I."/>
            <person name="Castelle C.J."/>
            <person name="Probst A.J."/>
            <person name="Thomas B.C."/>
            <person name="Singh A."/>
            <person name="Wilkins M.J."/>
            <person name="Karaoz U."/>
            <person name="Brodie E.L."/>
            <person name="Williams K.H."/>
            <person name="Hubbard S.S."/>
            <person name="Banfield J.F."/>
        </authorList>
    </citation>
    <scope>NUCLEOTIDE SEQUENCE [LARGE SCALE GENOMIC DNA]</scope>
</reference>
<dbReference type="STRING" id="1798351.A2930_02335"/>
<evidence type="ECO:0000259" key="7">
    <source>
        <dbReference type="SMART" id="SM00739"/>
    </source>
</evidence>
<dbReference type="HAMAP" id="MF_01326_B">
    <property type="entry name" value="Ribosomal_uL24_B"/>
    <property type="match status" value="1"/>
</dbReference>
<dbReference type="Pfam" id="PF00467">
    <property type="entry name" value="KOW"/>
    <property type="match status" value="1"/>
</dbReference>
<dbReference type="PANTHER" id="PTHR12903">
    <property type="entry name" value="MITOCHONDRIAL RIBOSOMAL PROTEIN L24"/>
    <property type="match status" value="1"/>
</dbReference>
<dbReference type="InterPro" id="IPR057264">
    <property type="entry name" value="Ribosomal_uL24_C"/>
</dbReference>
<comment type="similarity">
    <text evidence="1 5 6">Belongs to the universal ribosomal protein uL24 family.</text>
</comment>
<dbReference type="GO" id="GO:1990904">
    <property type="term" value="C:ribonucleoprotein complex"/>
    <property type="evidence" value="ECO:0007669"/>
    <property type="project" value="UniProtKB-KW"/>
</dbReference>
<dbReference type="InterPro" id="IPR014722">
    <property type="entry name" value="Rib_uL2_dom2"/>
</dbReference>
<dbReference type="Gene3D" id="2.30.30.30">
    <property type="match status" value="1"/>
</dbReference>
<dbReference type="Proteomes" id="UP000178114">
    <property type="component" value="Unassembled WGS sequence"/>
</dbReference>
<dbReference type="GO" id="GO:0005840">
    <property type="term" value="C:ribosome"/>
    <property type="evidence" value="ECO:0007669"/>
    <property type="project" value="UniProtKB-KW"/>
</dbReference>
<gene>
    <name evidence="5" type="primary">rplX</name>
    <name evidence="8" type="ORF">A2930_02335</name>
</gene>
<organism evidence="8 9">
    <name type="scientific">Candidatus Giovannonibacteria bacterium RIFCSPLOWO2_01_FULL_45_34</name>
    <dbReference type="NCBI Taxonomy" id="1798351"/>
    <lineage>
        <taxon>Bacteria</taxon>
        <taxon>Candidatus Giovannoniibacteriota</taxon>
    </lineage>
</organism>
<evidence type="ECO:0000256" key="1">
    <source>
        <dbReference type="ARBA" id="ARBA00010618"/>
    </source>
</evidence>
<dbReference type="GO" id="GO:0006412">
    <property type="term" value="P:translation"/>
    <property type="evidence" value="ECO:0007669"/>
    <property type="project" value="UniProtKB-UniRule"/>
</dbReference>
<sequence length="104" mass="11622">MKTKIKKGDMVVVISGKDRGKNAKVINVFPKEERIVVEGVAMKKVHRRPRKQGQKGEVVSLPSPIHSSNVLLYCKNCGKGSRAGFKFLDDGKKVRICKKCKNEI</sequence>
<dbReference type="GO" id="GO:0019843">
    <property type="term" value="F:rRNA binding"/>
    <property type="evidence" value="ECO:0007669"/>
    <property type="project" value="UniProtKB-UniRule"/>
</dbReference>
<dbReference type="PROSITE" id="PS01108">
    <property type="entry name" value="RIBOSOMAL_L24"/>
    <property type="match status" value="1"/>
</dbReference>
<evidence type="ECO:0000256" key="5">
    <source>
        <dbReference type="HAMAP-Rule" id="MF_01326"/>
    </source>
</evidence>
<dbReference type="Pfam" id="PF17136">
    <property type="entry name" value="ribosomal_L24"/>
    <property type="match status" value="1"/>
</dbReference>
<evidence type="ECO:0000256" key="4">
    <source>
        <dbReference type="ARBA" id="ARBA00035206"/>
    </source>
</evidence>
<dbReference type="InterPro" id="IPR041988">
    <property type="entry name" value="Ribosomal_uL24_KOW"/>
</dbReference>
<evidence type="ECO:0000313" key="8">
    <source>
        <dbReference type="EMBL" id="OGF81277.1"/>
    </source>
</evidence>
<dbReference type="GO" id="GO:0003735">
    <property type="term" value="F:structural constituent of ribosome"/>
    <property type="evidence" value="ECO:0007669"/>
    <property type="project" value="InterPro"/>
</dbReference>
<name>A0A1F5X058_9BACT</name>